<sequence length="245" mass="29114">MLQWVKNIAEFSDNTYGERRIQKALNALDFPVGRRKTAQLMKEAHVWVRYKKKNKATTNSDHKKPVYDNELKQNFDVQRPNQAWVQDITYIWTAEGWLYLAVVIDLYSRKVVGWSMGSRMKAQLVCDALTMAIWQRKPKAGLIIHSDQGVQYASHQYRRILRLHKFVCSMSKKGCCWDNAVAESFFGSLKQERVHWRNYRTRYAAQQDVLNYITMWYNSQRMHSYLNYQSPNEFERMDKPLKEVA</sequence>
<dbReference type="NCBIfam" id="NF033516">
    <property type="entry name" value="transpos_IS3"/>
    <property type="match status" value="1"/>
</dbReference>
<dbReference type="Pfam" id="PF00665">
    <property type="entry name" value="rve"/>
    <property type="match status" value="1"/>
</dbReference>
<dbReference type="InterPro" id="IPR048020">
    <property type="entry name" value="Transpos_IS3"/>
</dbReference>
<dbReference type="PANTHER" id="PTHR46889">
    <property type="entry name" value="TRANSPOSASE INSF FOR INSERTION SEQUENCE IS3B-RELATED"/>
    <property type="match status" value="1"/>
</dbReference>
<organism evidence="2 3">
    <name type="scientific">Psychromonas marina</name>
    <dbReference type="NCBI Taxonomy" id="88364"/>
    <lineage>
        <taxon>Bacteria</taxon>
        <taxon>Pseudomonadati</taxon>
        <taxon>Pseudomonadota</taxon>
        <taxon>Gammaproteobacteria</taxon>
        <taxon>Alteromonadales</taxon>
        <taxon>Psychromonadaceae</taxon>
        <taxon>Psychromonas</taxon>
    </lineage>
</organism>
<dbReference type="PROSITE" id="PS50994">
    <property type="entry name" value="INTEGRASE"/>
    <property type="match status" value="1"/>
</dbReference>
<dbReference type="InterPro" id="IPR001584">
    <property type="entry name" value="Integrase_cat-core"/>
</dbReference>
<dbReference type="InterPro" id="IPR025948">
    <property type="entry name" value="HTH-like_dom"/>
</dbReference>
<name>A0ABQ6DV43_9GAMM</name>
<gene>
    <name evidence="2" type="ORF">GCM10007916_00500</name>
</gene>
<dbReference type="Proteomes" id="UP001157353">
    <property type="component" value="Unassembled WGS sequence"/>
</dbReference>
<dbReference type="Pfam" id="PF13333">
    <property type="entry name" value="rve_2"/>
    <property type="match status" value="1"/>
</dbReference>
<dbReference type="InterPro" id="IPR036397">
    <property type="entry name" value="RNaseH_sf"/>
</dbReference>
<feature type="domain" description="Integrase catalytic" evidence="1">
    <location>
        <begin position="76"/>
        <end position="239"/>
    </location>
</feature>
<dbReference type="InterPro" id="IPR050900">
    <property type="entry name" value="Transposase_IS3/IS150/IS904"/>
</dbReference>
<protein>
    <submittedName>
        <fullName evidence="2">Integrase</fullName>
    </submittedName>
</protein>
<dbReference type="EMBL" id="BSPQ01000001">
    <property type="protein sequence ID" value="GLS88983.1"/>
    <property type="molecule type" value="Genomic_DNA"/>
</dbReference>
<dbReference type="SUPFAM" id="SSF53098">
    <property type="entry name" value="Ribonuclease H-like"/>
    <property type="match status" value="1"/>
</dbReference>
<reference evidence="3" key="1">
    <citation type="journal article" date="2019" name="Int. J. Syst. Evol. Microbiol.">
        <title>The Global Catalogue of Microorganisms (GCM) 10K type strain sequencing project: providing services to taxonomists for standard genome sequencing and annotation.</title>
        <authorList>
            <consortium name="The Broad Institute Genomics Platform"/>
            <consortium name="The Broad Institute Genome Sequencing Center for Infectious Disease"/>
            <person name="Wu L."/>
            <person name="Ma J."/>
        </authorList>
    </citation>
    <scope>NUCLEOTIDE SEQUENCE [LARGE SCALE GENOMIC DNA]</scope>
    <source>
        <strain evidence="3">NBRC 103166</strain>
    </source>
</reference>
<keyword evidence="3" id="KW-1185">Reference proteome</keyword>
<proteinExistence type="predicted"/>
<accession>A0ABQ6DV43</accession>
<evidence type="ECO:0000259" key="1">
    <source>
        <dbReference type="PROSITE" id="PS50994"/>
    </source>
</evidence>
<evidence type="ECO:0000313" key="3">
    <source>
        <dbReference type="Proteomes" id="UP001157353"/>
    </source>
</evidence>
<comment type="caution">
    <text evidence="2">The sequence shown here is derived from an EMBL/GenBank/DDBJ whole genome shotgun (WGS) entry which is preliminary data.</text>
</comment>
<dbReference type="PANTHER" id="PTHR46889:SF4">
    <property type="entry name" value="TRANSPOSASE INSO FOR INSERTION SEQUENCE ELEMENT IS911B-RELATED"/>
    <property type="match status" value="1"/>
</dbReference>
<dbReference type="Pfam" id="PF13276">
    <property type="entry name" value="HTH_21"/>
    <property type="match status" value="1"/>
</dbReference>
<evidence type="ECO:0000313" key="2">
    <source>
        <dbReference type="EMBL" id="GLS88983.1"/>
    </source>
</evidence>
<dbReference type="Gene3D" id="3.30.420.10">
    <property type="entry name" value="Ribonuclease H-like superfamily/Ribonuclease H"/>
    <property type="match status" value="1"/>
</dbReference>
<dbReference type="InterPro" id="IPR012337">
    <property type="entry name" value="RNaseH-like_sf"/>
</dbReference>